<protein>
    <recommendedName>
        <fullName evidence="4">U-box domain-containing protein</fullName>
    </recommendedName>
</protein>
<dbReference type="RefSeq" id="XP_013896832.1">
    <property type="nucleotide sequence ID" value="XM_014041378.1"/>
</dbReference>
<gene>
    <name evidence="2" type="ORF">MNEG_10152</name>
</gene>
<dbReference type="InterPro" id="IPR013083">
    <property type="entry name" value="Znf_RING/FYVE/PHD"/>
</dbReference>
<dbReference type="KEGG" id="mng:MNEG_10152"/>
<evidence type="ECO:0008006" key="4">
    <source>
        <dbReference type="Google" id="ProtNLM"/>
    </source>
</evidence>
<feature type="non-terminal residue" evidence="2">
    <location>
        <position position="1"/>
    </location>
</feature>
<evidence type="ECO:0000313" key="3">
    <source>
        <dbReference type="Proteomes" id="UP000054498"/>
    </source>
</evidence>
<proteinExistence type="predicted"/>
<organism evidence="2 3">
    <name type="scientific">Monoraphidium neglectum</name>
    <dbReference type="NCBI Taxonomy" id="145388"/>
    <lineage>
        <taxon>Eukaryota</taxon>
        <taxon>Viridiplantae</taxon>
        <taxon>Chlorophyta</taxon>
        <taxon>core chlorophytes</taxon>
        <taxon>Chlorophyceae</taxon>
        <taxon>CS clade</taxon>
        <taxon>Sphaeropleales</taxon>
        <taxon>Selenastraceae</taxon>
        <taxon>Monoraphidium</taxon>
    </lineage>
</organism>
<dbReference type="OrthoDB" id="498004at2759"/>
<name>A0A0D2JE08_9CHLO</name>
<dbReference type="SUPFAM" id="SSF57850">
    <property type="entry name" value="RING/U-box"/>
    <property type="match status" value="1"/>
</dbReference>
<dbReference type="Gene3D" id="3.30.40.10">
    <property type="entry name" value="Zinc/RING finger domain, C3HC4 (zinc finger)"/>
    <property type="match status" value="1"/>
</dbReference>
<accession>A0A0D2JE08</accession>
<dbReference type="AlphaFoldDB" id="A0A0D2JE08"/>
<keyword evidence="3" id="KW-1185">Reference proteome</keyword>
<sequence>SAAGGAAPAAGGGDEDNPLPHHVDPVTLEPVVAPAISPYGHVMGLATWRAVLSDGRRCPFTKRPLRPEQLVVLTRANVERYRDVIVRRWWVAERSDGCRAGGGPIQTCVSEEAGYRRWERALGDASEDAFVTAALSEAVELARHAQRLAQQQARAELQQGWIAGGAADAEAGTCADERPEALLSFLQEQGLSSRQAEQVLSALMPGPLDCSDTSGGAGKAQRPQGRLSRGRLEAQWASLQRVLAGGDVVAMVACEPRLLQAASGDLVGALVHLVAAFPGIDAADIVQRRPGLLLLDDLSARCERAVSKLMQLHPSGDRGIVSALIKENPSLIVRMDYYQDARTLDDLPIEIQNVSAGVHTSPWSHALAGAVPTCPPKHAPATAAAPVFAAQWMVPGGQAGIGWLYRYWAQKKQ</sequence>
<reference evidence="2 3" key="1">
    <citation type="journal article" date="2013" name="BMC Genomics">
        <title>Reconstruction of the lipid metabolism for the microalga Monoraphidium neglectum from its genome sequence reveals characteristics suitable for biofuel production.</title>
        <authorList>
            <person name="Bogen C."/>
            <person name="Al-Dilaimi A."/>
            <person name="Albersmeier A."/>
            <person name="Wichmann J."/>
            <person name="Grundmann M."/>
            <person name="Rupp O."/>
            <person name="Lauersen K.J."/>
            <person name="Blifernez-Klassen O."/>
            <person name="Kalinowski J."/>
            <person name="Goesmann A."/>
            <person name="Mussgnug J.H."/>
            <person name="Kruse O."/>
        </authorList>
    </citation>
    <scope>NUCLEOTIDE SEQUENCE [LARGE SCALE GENOMIC DNA]</scope>
    <source>
        <strain evidence="2 3">SAG 48.87</strain>
    </source>
</reference>
<dbReference type="GeneID" id="25727286"/>
<dbReference type="STRING" id="145388.A0A0D2JE08"/>
<feature type="region of interest" description="Disordered" evidence="1">
    <location>
        <begin position="1"/>
        <end position="24"/>
    </location>
</feature>
<dbReference type="Proteomes" id="UP000054498">
    <property type="component" value="Unassembled WGS sequence"/>
</dbReference>
<evidence type="ECO:0000256" key="1">
    <source>
        <dbReference type="SAM" id="MobiDB-lite"/>
    </source>
</evidence>
<evidence type="ECO:0000313" key="2">
    <source>
        <dbReference type="EMBL" id="KIY97812.1"/>
    </source>
</evidence>
<dbReference type="EMBL" id="KK102420">
    <property type="protein sequence ID" value="KIY97812.1"/>
    <property type="molecule type" value="Genomic_DNA"/>
</dbReference>